<dbReference type="EMBL" id="JAWDGP010001988">
    <property type="protein sequence ID" value="KAK3786277.1"/>
    <property type="molecule type" value="Genomic_DNA"/>
</dbReference>
<accession>A0AAE1AEQ6</accession>
<dbReference type="GO" id="GO:0006048">
    <property type="term" value="P:UDP-N-acetylglucosamine biosynthetic process"/>
    <property type="evidence" value="ECO:0007669"/>
    <property type="project" value="UniProtKB-UniRule"/>
</dbReference>
<evidence type="ECO:0000256" key="4">
    <source>
        <dbReference type="ARBA" id="ARBA00023315"/>
    </source>
</evidence>
<evidence type="ECO:0000256" key="3">
    <source>
        <dbReference type="ARBA" id="ARBA00022679"/>
    </source>
</evidence>
<proteinExistence type="inferred from homology"/>
<protein>
    <recommendedName>
        <fullName evidence="6">Glucosamine 6-phosphate N-acetyltransferase</fullName>
        <ecNumber evidence="6">2.3.1.4</ecNumber>
    </recommendedName>
</protein>
<dbReference type="Pfam" id="PF00583">
    <property type="entry name" value="Acetyltransf_1"/>
    <property type="match status" value="1"/>
</dbReference>
<dbReference type="Gene3D" id="3.40.630.30">
    <property type="match status" value="1"/>
</dbReference>
<dbReference type="FunFam" id="3.40.630.30:FF:000043">
    <property type="entry name" value="Glucosamine 6-phosphate N-acetyltransferase"/>
    <property type="match status" value="1"/>
</dbReference>
<dbReference type="PANTHER" id="PTHR13355:SF11">
    <property type="entry name" value="GLUCOSAMINE 6-PHOSPHATE N-ACETYLTRANSFERASE"/>
    <property type="match status" value="1"/>
</dbReference>
<reference evidence="8" key="1">
    <citation type="journal article" date="2023" name="G3 (Bethesda)">
        <title>A reference genome for the long-term kleptoplast-retaining sea slug Elysia crispata morphotype clarki.</title>
        <authorList>
            <person name="Eastman K.E."/>
            <person name="Pendleton A.L."/>
            <person name="Shaikh M.A."/>
            <person name="Suttiyut T."/>
            <person name="Ogas R."/>
            <person name="Tomko P."/>
            <person name="Gavelis G."/>
            <person name="Widhalm J.R."/>
            <person name="Wisecaver J.H."/>
        </authorList>
    </citation>
    <scope>NUCLEOTIDE SEQUENCE</scope>
    <source>
        <strain evidence="8">ECLA1</strain>
    </source>
</reference>
<dbReference type="InterPro" id="IPR000182">
    <property type="entry name" value="GNAT_dom"/>
</dbReference>
<comment type="catalytic activity">
    <reaction evidence="5 6">
        <text>D-glucosamine 6-phosphate + acetyl-CoA = N-acetyl-D-glucosamine 6-phosphate + CoA + H(+)</text>
        <dbReference type="Rhea" id="RHEA:10292"/>
        <dbReference type="ChEBI" id="CHEBI:15378"/>
        <dbReference type="ChEBI" id="CHEBI:57287"/>
        <dbReference type="ChEBI" id="CHEBI:57288"/>
        <dbReference type="ChEBI" id="CHEBI:57513"/>
        <dbReference type="ChEBI" id="CHEBI:58725"/>
        <dbReference type="EC" id="2.3.1.4"/>
    </reaction>
</comment>
<organism evidence="8 9">
    <name type="scientific">Elysia crispata</name>
    <name type="common">lettuce slug</name>
    <dbReference type="NCBI Taxonomy" id="231223"/>
    <lineage>
        <taxon>Eukaryota</taxon>
        <taxon>Metazoa</taxon>
        <taxon>Spiralia</taxon>
        <taxon>Lophotrochozoa</taxon>
        <taxon>Mollusca</taxon>
        <taxon>Gastropoda</taxon>
        <taxon>Heterobranchia</taxon>
        <taxon>Euthyneura</taxon>
        <taxon>Panpulmonata</taxon>
        <taxon>Sacoglossa</taxon>
        <taxon>Placobranchoidea</taxon>
        <taxon>Plakobranchidae</taxon>
        <taxon>Elysia</taxon>
    </lineage>
</organism>
<comment type="pathway">
    <text evidence="1 6">Nucleotide-sugar biosynthesis; UDP-N-acetyl-alpha-D-glucosamine biosynthesis; N-acetyl-alpha-D-glucosamine 1-phosphate from alpha-D-glucosamine 6-phosphate (route I): step 1/2.</text>
</comment>
<dbReference type="SUPFAM" id="SSF55729">
    <property type="entry name" value="Acyl-CoA N-acyltransferases (Nat)"/>
    <property type="match status" value="1"/>
</dbReference>
<evidence type="ECO:0000256" key="5">
    <source>
        <dbReference type="ARBA" id="ARBA00048964"/>
    </source>
</evidence>
<evidence type="ECO:0000259" key="7">
    <source>
        <dbReference type="PROSITE" id="PS51186"/>
    </source>
</evidence>
<feature type="domain" description="N-acetyltransferase" evidence="7">
    <location>
        <begin position="42"/>
        <end position="189"/>
    </location>
</feature>
<evidence type="ECO:0000256" key="2">
    <source>
        <dbReference type="ARBA" id="ARBA00006048"/>
    </source>
</evidence>
<name>A0AAE1AEQ6_9GAST</name>
<dbReference type="Proteomes" id="UP001283361">
    <property type="component" value="Unassembled WGS sequence"/>
</dbReference>
<evidence type="ECO:0000313" key="9">
    <source>
        <dbReference type="Proteomes" id="UP001283361"/>
    </source>
</evidence>
<gene>
    <name evidence="8" type="ORF">RRG08_002021</name>
</gene>
<dbReference type="EC" id="2.3.1.4" evidence="6"/>
<comment type="similarity">
    <text evidence="2 6">Belongs to the acetyltransferase family. GNA1 subfamily.</text>
</comment>
<dbReference type="GO" id="GO:0004343">
    <property type="term" value="F:glucosamine 6-phosphate N-acetyltransferase activity"/>
    <property type="evidence" value="ECO:0007669"/>
    <property type="project" value="UniProtKB-UniRule"/>
</dbReference>
<evidence type="ECO:0000313" key="8">
    <source>
        <dbReference type="EMBL" id="KAK3786277.1"/>
    </source>
</evidence>
<keyword evidence="3 6" id="KW-0808">Transferase</keyword>
<dbReference type="PANTHER" id="PTHR13355">
    <property type="entry name" value="GLUCOSAMINE 6-PHOSPHATE N-ACETYLTRANSFERASE"/>
    <property type="match status" value="1"/>
</dbReference>
<sequence length="189" mass="21513">MAENGFQGALTYIYDPAILLRLTSFQAEYKNGVTPLNPGETLKLRPLCLEDYDKGYLQLLSQLTSVGDVTREQFEDRFNKMKACDDTYYVTVIEDTTSKQVIGSATLVKEQKFIHRSTARARVEDVVVNDSYRGKQLGKVLVDVLVSLGRELGCYKVSLECKDHNVKFYTIFGFEAGKGQNYMQIRFFD</sequence>
<dbReference type="InterPro" id="IPR016181">
    <property type="entry name" value="Acyl_CoA_acyltransferase"/>
</dbReference>
<evidence type="ECO:0000256" key="6">
    <source>
        <dbReference type="RuleBase" id="RU365086"/>
    </source>
</evidence>
<comment type="caution">
    <text evidence="8">The sequence shown here is derived from an EMBL/GenBank/DDBJ whole genome shotgun (WGS) entry which is preliminary data.</text>
</comment>
<dbReference type="CDD" id="cd04301">
    <property type="entry name" value="NAT_SF"/>
    <property type="match status" value="1"/>
</dbReference>
<dbReference type="AlphaFoldDB" id="A0AAE1AEQ6"/>
<keyword evidence="9" id="KW-1185">Reference proteome</keyword>
<dbReference type="PROSITE" id="PS51186">
    <property type="entry name" value="GNAT"/>
    <property type="match status" value="1"/>
</dbReference>
<dbReference type="InterPro" id="IPR039143">
    <property type="entry name" value="GNPNAT1-like"/>
</dbReference>
<evidence type="ECO:0000256" key="1">
    <source>
        <dbReference type="ARBA" id="ARBA00004832"/>
    </source>
</evidence>
<keyword evidence="4 6" id="KW-0012">Acyltransferase</keyword>